<accession>A0ABW1YRM5</accession>
<reference evidence="3" key="1">
    <citation type="journal article" date="2019" name="Int. J. Syst. Evol. Microbiol.">
        <title>The Global Catalogue of Microorganisms (GCM) 10K type strain sequencing project: providing services to taxonomists for standard genome sequencing and annotation.</title>
        <authorList>
            <consortium name="The Broad Institute Genomics Platform"/>
            <consortium name="The Broad Institute Genome Sequencing Center for Infectious Disease"/>
            <person name="Wu L."/>
            <person name="Ma J."/>
        </authorList>
    </citation>
    <scope>NUCLEOTIDE SEQUENCE [LARGE SCALE GENOMIC DNA]</scope>
    <source>
        <strain evidence="3">CGMCC 1.13718</strain>
    </source>
</reference>
<comment type="caution">
    <text evidence="2">The sequence shown here is derived from an EMBL/GenBank/DDBJ whole genome shotgun (WGS) entry which is preliminary data.</text>
</comment>
<feature type="chain" id="PRO_5047147212" evidence="1">
    <location>
        <begin position="22"/>
        <end position="162"/>
    </location>
</feature>
<feature type="signal peptide" evidence="1">
    <location>
        <begin position="1"/>
        <end position="21"/>
    </location>
</feature>
<gene>
    <name evidence="2" type="ORF">ACFQBM_18810</name>
</gene>
<proteinExistence type="predicted"/>
<protein>
    <submittedName>
        <fullName evidence="2">DUF6265 family protein</fullName>
    </submittedName>
</protein>
<keyword evidence="1" id="KW-0732">Signal</keyword>
<evidence type="ECO:0000256" key="1">
    <source>
        <dbReference type="SAM" id="SignalP"/>
    </source>
</evidence>
<evidence type="ECO:0000313" key="2">
    <source>
        <dbReference type="EMBL" id="MFC6635330.1"/>
    </source>
</evidence>
<dbReference type="Proteomes" id="UP001596425">
    <property type="component" value="Unassembled WGS sequence"/>
</dbReference>
<name>A0ABW1YRM5_9GAMM</name>
<sequence length="162" mass="18348">MKYVFGLFGVLLFLSAPISVASECKTMESLRWLNGNWLHEDSEKKVSEEWGVVKSLYKDGILALEGKGEFYSKKDDSKSGESLRIIEMSGEIFYLAKISENKFPVPFKLIDCSKNGAVFGNDEHDFPNLIRYTLSEIGILDVYVGDNDGNGFMLQFHSQERL</sequence>
<keyword evidence="3" id="KW-1185">Reference proteome</keyword>
<evidence type="ECO:0000313" key="3">
    <source>
        <dbReference type="Proteomes" id="UP001596425"/>
    </source>
</evidence>
<organism evidence="2 3">
    <name type="scientific">Microbulbifer taiwanensis</name>
    <dbReference type="NCBI Taxonomy" id="986746"/>
    <lineage>
        <taxon>Bacteria</taxon>
        <taxon>Pseudomonadati</taxon>
        <taxon>Pseudomonadota</taxon>
        <taxon>Gammaproteobacteria</taxon>
        <taxon>Cellvibrionales</taxon>
        <taxon>Microbulbiferaceae</taxon>
        <taxon>Microbulbifer</taxon>
    </lineage>
</organism>
<dbReference type="EMBL" id="JBHSVR010000001">
    <property type="protein sequence ID" value="MFC6635330.1"/>
    <property type="molecule type" value="Genomic_DNA"/>
</dbReference>
<dbReference type="RefSeq" id="WP_193192763.1">
    <property type="nucleotide sequence ID" value="NZ_JACZFR010000032.1"/>
</dbReference>